<reference evidence="4 5" key="1">
    <citation type="journal article" date="2018" name="BMC Genomics">
        <title>Comparative genome analyses reveal sequence features reflecting distinct modes of host-adaptation between dicot and monocot powdery mildew.</title>
        <authorList>
            <person name="Wu Y."/>
            <person name="Ma X."/>
            <person name="Pan Z."/>
            <person name="Kale S.D."/>
            <person name="Song Y."/>
            <person name="King H."/>
            <person name="Zhang Q."/>
            <person name="Presley C."/>
            <person name="Deng X."/>
            <person name="Wei C.I."/>
            <person name="Xiao S."/>
        </authorList>
    </citation>
    <scope>NUCLEOTIDE SEQUENCE [LARGE SCALE GENOMIC DNA]</scope>
    <source>
        <strain evidence="4">UMSG2</strain>
    </source>
</reference>
<evidence type="ECO:0000259" key="3">
    <source>
        <dbReference type="Pfam" id="PF05183"/>
    </source>
</evidence>
<dbReference type="Pfam" id="PF05183">
    <property type="entry name" value="RdRP"/>
    <property type="match status" value="1"/>
</dbReference>
<protein>
    <recommendedName>
        <fullName evidence="1">RNA-dependent RNA polymerase</fullName>
        <ecNumber evidence="1">2.7.7.48</ecNumber>
    </recommendedName>
</protein>
<dbReference type="GO" id="GO:0031380">
    <property type="term" value="C:nuclear RNA-directed RNA polymerase complex"/>
    <property type="evidence" value="ECO:0007669"/>
    <property type="project" value="TreeGrafter"/>
</dbReference>
<proteinExistence type="inferred from homology"/>
<evidence type="ECO:0000313" key="5">
    <source>
        <dbReference type="Proteomes" id="UP000286134"/>
    </source>
</evidence>
<evidence type="ECO:0000256" key="1">
    <source>
        <dbReference type="RuleBase" id="RU363098"/>
    </source>
</evidence>
<dbReference type="OrthoDB" id="6513042at2759"/>
<keyword evidence="5" id="KW-1185">Reference proteome</keyword>
<feature type="region of interest" description="Disordered" evidence="2">
    <location>
        <begin position="1413"/>
        <end position="1432"/>
    </location>
</feature>
<feature type="region of interest" description="Disordered" evidence="2">
    <location>
        <begin position="1363"/>
        <end position="1402"/>
    </location>
</feature>
<comment type="similarity">
    <text evidence="1">Belongs to the RdRP family.</text>
</comment>
<evidence type="ECO:0000256" key="2">
    <source>
        <dbReference type="SAM" id="MobiDB-lite"/>
    </source>
</evidence>
<feature type="domain" description="RDRP core" evidence="3">
    <location>
        <begin position="495"/>
        <end position="1080"/>
    </location>
</feature>
<dbReference type="GO" id="GO:0003968">
    <property type="term" value="F:RNA-directed RNA polymerase activity"/>
    <property type="evidence" value="ECO:0007669"/>
    <property type="project" value="UniProtKB-KW"/>
</dbReference>
<dbReference type="PANTHER" id="PTHR23079:SF55">
    <property type="entry name" value="RNA-DIRECTED RNA POLYMERASE"/>
    <property type="match status" value="1"/>
</dbReference>
<dbReference type="GO" id="GO:0030422">
    <property type="term" value="P:siRNA processing"/>
    <property type="evidence" value="ECO:0007669"/>
    <property type="project" value="TreeGrafter"/>
</dbReference>
<accession>A0A420HAB6</accession>
<evidence type="ECO:0000313" key="4">
    <source>
        <dbReference type="EMBL" id="RKF54384.1"/>
    </source>
</evidence>
<comment type="catalytic activity">
    <reaction evidence="1">
        <text>RNA(n) + a ribonucleoside 5'-triphosphate = RNA(n+1) + diphosphate</text>
        <dbReference type="Rhea" id="RHEA:21248"/>
        <dbReference type="Rhea" id="RHEA-COMP:14527"/>
        <dbReference type="Rhea" id="RHEA-COMP:17342"/>
        <dbReference type="ChEBI" id="CHEBI:33019"/>
        <dbReference type="ChEBI" id="CHEBI:61557"/>
        <dbReference type="ChEBI" id="CHEBI:140395"/>
        <dbReference type="EC" id="2.7.7.48"/>
    </reaction>
</comment>
<dbReference type="EMBL" id="MCFK01009819">
    <property type="protein sequence ID" value="RKF54384.1"/>
    <property type="molecule type" value="Genomic_DNA"/>
</dbReference>
<name>A0A420HAB6_9PEZI</name>
<dbReference type="Proteomes" id="UP000286134">
    <property type="component" value="Unassembled WGS sequence"/>
</dbReference>
<sequence>MSTIKTSSPSPNSLPRPPIQRKKNSTTKPNKINPALVQKPVSKRNSSTNSTISFSAPVLTKQTYFWQRWDSLVVELGLIPLEETTYNLWRNFQKYGSIVQLEIFECKGRKNRRGKIRFSPPPAEPFWQNPVRHSYVRCTSEDGTRQYMIEVEPKISDPVKIQSPINKDTFYSPNMKLKAASLHFGIMISPGSVMSLATVDNSITLTLDLRRRQITVNFSFKFRDPRHDGKSLTSSTEIGSYDRVNKYMFQIPFDQLNKIQRKEHDSNTDLLVISLDCPPRFYRKREDSRVGHFPDSLRWEEYDTWFRQTDIMYDPYPLHRQKIALHKNTPDIDIGRWTTYVFRAEKPSELMKQALSDFNINIVDIEHLSYVMPKKADLWSIIDSPDYNETSLDLKTLEEGSDGIISLPFEVRYQLEVCISREILNEHNITREFVQTLAHKSSENPLKARSILEYVAAQGERVFNPMKIFKDREAMAFTAETEIPHYCAFVRKAIITPTTIYFNSPTVETTNRVLRRYARENRDGRFLRVQFTDELSHGRINPCAEKSKDDELFTRVYRTLYNGIQIGDRNYEFLAFGGSQFRENGAYFFCPTEHLSCDDIRRWMGNFSHIPVVAKYAARLGQCFSTTRAINSLSKPDIILVPDIEKVISDGDSTTTYCFTDGVGKISPFLAQMIAVELGIRTKAAPSAFQFRLGGCKGILVVWPDAKEKQVHIRKSQQKFTAIYNGLEIIRCSRFSMATLNRQTITILSALGVEDDVFLQMLSDQLESYQNAMDDDELAVNLLLRYIDDNHMTINIATMIRNGFMTQKDPFVMSLLYLWRAWSIKLLKEKARIVVEDGAFLFGCVDETGTLKGYTKPRVPPGQNPEEKDLPEIFVQVPDKKDPEQYNVIVGLCLIGRNPSLHPGDLRVVKAVDNPQLRHLRDVVVFPSTGDRDIASMCSGGDLDGDDYFVIWDKKLTPKQWNNEPMSYSAPEPRKIDRPVQITDLMKFFVRYMKNDALRTIAPAHLANSDYLSRSIKDPICLELAALHSKAVDYVKSGEAAQMPTRLRPRKWPHFMERNQKPKDYQYHSTKILGKIYDRVERVNFSPQYEQPFDKRILDSYELDDSILEKAREIKSQYDLGMRKIMNQQDIASEFEIWSTFVLSRPRVGSDYKIQEVIAGLSDALKEQYRTICIEKAGGKDFNVLGPFVASMYRVTKEELDKALSKCSSTHIVNGQEESVRKMDLKHMPLISFPWLFEKELGRIATGIDYYDGRSGLGLETLVLRDSGQRKRHGPGNKVNYEEDIVINESGDIVHRGEMLDLFQEKEIIVFDKTNSTNEDSKNSELTERNEMTITNGKQDLLALDTGVEDVVPQNFLDGLVASGGRKQLSHNNKNRPRATSHTKEDNIHLKDPNSTVSDTEKRKLLDLDATKSHLQISSKEETNADSDSDLHQSNNMIASSVENDELDVEEVFVLDPEPSNMDTLMEIYGSDSTDSDIENVEKPFVT</sequence>
<dbReference type="PANTHER" id="PTHR23079">
    <property type="entry name" value="RNA-DEPENDENT RNA POLYMERASE"/>
    <property type="match status" value="1"/>
</dbReference>
<feature type="region of interest" description="Disordered" evidence="2">
    <location>
        <begin position="1"/>
        <end position="50"/>
    </location>
</feature>
<keyword evidence="1" id="KW-0548">Nucleotidyltransferase</keyword>
<dbReference type="GO" id="GO:0003723">
    <property type="term" value="F:RNA binding"/>
    <property type="evidence" value="ECO:0007669"/>
    <property type="project" value="UniProtKB-KW"/>
</dbReference>
<gene>
    <name evidence="4" type="ORF">OnM2_098007</name>
</gene>
<dbReference type="STRING" id="212602.A0A420HAB6"/>
<dbReference type="EC" id="2.7.7.48" evidence="1"/>
<keyword evidence="1" id="KW-0808">Transferase</keyword>
<dbReference type="InterPro" id="IPR007855">
    <property type="entry name" value="RDRP"/>
</dbReference>
<dbReference type="InterPro" id="IPR057596">
    <property type="entry name" value="RDRP_core"/>
</dbReference>
<feature type="compositionally biased region" description="Basic and acidic residues" evidence="2">
    <location>
        <begin position="1382"/>
        <end position="1392"/>
    </location>
</feature>
<keyword evidence="1 4" id="KW-0696">RNA-directed RNA polymerase</keyword>
<keyword evidence="1" id="KW-0694">RNA-binding</keyword>
<comment type="caution">
    <text evidence="4">The sequence shown here is derived from an EMBL/GenBank/DDBJ whole genome shotgun (WGS) entry which is preliminary data.</text>
</comment>
<organism evidence="4 5">
    <name type="scientific">Erysiphe neolycopersici</name>
    <dbReference type="NCBI Taxonomy" id="212602"/>
    <lineage>
        <taxon>Eukaryota</taxon>
        <taxon>Fungi</taxon>
        <taxon>Dikarya</taxon>
        <taxon>Ascomycota</taxon>
        <taxon>Pezizomycotina</taxon>
        <taxon>Leotiomycetes</taxon>
        <taxon>Erysiphales</taxon>
        <taxon>Erysiphaceae</taxon>
        <taxon>Erysiphe</taxon>
    </lineage>
</organism>